<organism evidence="2 3">
    <name type="scientific">Cymbomonas tetramitiformis</name>
    <dbReference type="NCBI Taxonomy" id="36881"/>
    <lineage>
        <taxon>Eukaryota</taxon>
        <taxon>Viridiplantae</taxon>
        <taxon>Chlorophyta</taxon>
        <taxon>Pyramimonadophyceae</taxon>
        <taxon>Pyramimonadales</taxon>
        <taxon>Pyramimonadaceae</taxon>
        <taxon>Cymbomonas</taxon>
    </lineage>
</organism>
<dbReference type="Proteomes" id="UP001190700">
    <property type="component" value="Unassembled WGS sequence"/>
</dbReference>
<feature type="compositionally biased region" description="Polar residues" evidence="1">
    <location>
        <begin position="54"/>
        <end position="71"/>
    </location>
</feature>
<dbReference type="AlphaFoldDB" id="A0AAE0H4K1"/>
<reference evidence="2 3" key="1">
    <citation type="journal article" date="2015" name="Genome Biol. Evol.">
        <title>Comparative Genomics of a Bacterivorous Green Alga Reveals Evolutionary Causalities and Consequences of Phago-Mixotrophic Mode of Nutrition.</title>
        <authorList>
            <person name="Burns J.A."/>
            <person name="Paasch A."/>
            <person name="Narechania A."/>
            <person name="Kim E."/>
        </authorList>
    </citation>
    <scope>NUCLEOTIDE SEQUENCE [LARGE SCALE GENOMIC DNA]</scope>
    <source>
        <strain evidence="2 3">PLY_AMNH</strain>
    </source>
</reference>
<protein>
    <recommendedName>
        <fullName evidence="4">SHOCT domain-containing protein</fullName>
    </recommendedName>
</protein>
<dbReference type="EMBL" id="LGRX02000044">
    <property type="protein sequence ID" value="KAK3289782.1"/>
    <property type="molecule type" value="Genomic_DNA"/>
</dbReference>
<proteinExistence type="predicted"/>
<name>A0AAE0H4K1_9CHLO</name>
<sequence>MDDATRSQLRQLLSDVREGLLTQDEFSDIKAVLLKKNLYGQTHGPERTVPTPTPTAETHQPVQGAQVSETPTLADAPETPTEKPDETLLQVSPEVEETLEIRGSPSREERAPIAKVRKLTTSRLFDHGFVKYVRTATGHEVKSVPPPSAPEIIF</sequence>
<gene>
    <name evidence="2" type="ORF">CYMTET_2817</name>
</gene>
<accession>A0AAE0H4K1</accession>
<evidence type="ECO:0008006" key="4">
    <source>
        <dbReference type="Google" id="ProtNLM"/>
    </source>
</evidence>
<feature type="region of interest" description="Disordered" evidence="1">
    <location>
        <begin position="38"/>
        <end position="111"/>
    </location>
</feature>
<evidence type="ECO:0000256" key="1">
    <source>
        <dbReference type="SAM" id="MobiDB-lite"/>
    </source>
</evidence>
<evidence type="ECO:0000313" key="3">
    <source>
        <dbReference type="Proteomes" id="UP001190700"/>
    </source>
</evidence>
<evidence type="ECO:0000313" key="2">
    <source>
        <dbReference type="EMBL" id="KAK3289782.1"/>
    </source>
</evidence>
<keyword evidence="3" id="KW-1185">Reference proteome</keyword>
<comment type="caution">
    <text evidence="2">The sequence shown here is derived from an EMBL/GenBank/DDBJ whole genome shotgun (WGS) entry which is preliminary data.</text>
</comment>